<dbReference type="OrthoDB" id="9801717at2"/>
<dbReference type="PROSITE" id="PS51898">
    <property type="entry name" value="TYR_RECOMBINASE"/>
    <property type="match status" value="1"/>
</dbReference>
<dbReference type="GO" id="GO:0003677">
    <property type="term" value="F:DNA binding"/>
    <property type="evidence" value="ECO:0007669"/>
    <property type="project" value="UniProtKB-KW"/>
</dbReference>
<dbReference type="Proteomes" id="UP000002297">
    <property type="component" value="Chromosome"/>
</dbReference>
<evidence type="ECO:0000256" key="3">
    <source>
        <dbReference type="ARBA" id="ARBA00023172"/>
    </source>
</evidence>
<evidence type="ECO:0000313" key="5">
    <source>
        <dbReference type="EMBL" id="EAP87135.1"/>
    </source>
</evidence>
<dbReference type="AlphaFoldDB" id="A3U4G8"/>
<keyword evidence="6" id="KW-1185">Reference proteome</keyword>
<keyword evidence="3" id="KW-0233">DNA recombination</keyword>
<dbReference type="InterPro" id="IPR013762">
    <property type="entry name" value="Integrase-like_cat_sf"/>
</dbReference>
<protein>
    <submittedName>
        <fullName evidence="5">Putative tyrosine recombinase</fullName>
    </submittedName>
</protein>
<dbReference type="STRING" id="216432.CA2559_00230"/>
<sequence>MSEKRLAQNTIDIYTEVTRIFLRYLSLKQADEITNIWVQRFNYDYIIGNGFGVAYQNQCINGIKKFVSFLGKPLVLDTLVRPKKPQKLPVVLSKEEISQLFNVINNLKHKALLALLYSAGLRIGEALQLTPEAIDSKRMLIRIEQAKGNKDRYTLLSESFLTLLRMYYKKYKPKTYLFEGQNGGAYTSSSAQKVLKRALRDAGITRIGVTLHTLRHSFATHLLESGTDLRYIQELLGHNSPKTTMIYTHVSSKSLQNIRNPFDEL</sequence>
<dbReference type="PANTHER" id="PTHR30349">
    <property type="entry name" value="PHAGE INTEGRASE-RELATED"/>
    <property type="match status" value="1"/>
</dbReference>
<dbReference type="Gene3D" id="1.10.443.10">
    <property type="entry name" value="Intergrase catalytic core"/>
    <property type="match status" value="1"/>
</dbReference>
<dbReference type="InterPro" id="IPR002104">
    <property type="entry name" value="Integrase_catalytic"/>
</dbReference>
<dbReference type="KEGG" id="cat:CA2559_00230"/>
<dbReference type="SUPFAM" id="SSF56349">
    <property type="entry name" value="DNA breaking-rejoining enzymes"/>
    <property type="match status" value="1"/>
</dbReference>
<dbReference type="PANTHER" id="PTHR30349:SF41">
    <property type="entry name" value="INTEGRASE_RECOMBINASE PROTEIN MJ0367-RELATED"/>
    <property type="match status" value="1"/>
</dbReference>
<dbReference type="Gene3D" id="1.10.150.130">
    <property type="match status" value="1"/>
</dbReference>
<name>A3U4G8_CROAH</name>
<dbReference type="eggNOG" id="COG4974">
    <property type="taxonomic scope" value="Bacteria"/>
</dbReference>
<dbReference type="GO" id="GO:0006310">
    <property type="term" value="P:DNA recombination"/>
    <property type="evidence" value="ECO:0007669"/>
    <property type="project" value="UniProtKB-KW"/>
</dbReference>
<dbReference type="GO" id="GO:0015074">
    <property type="term" value="P:DNA integration"/>
    <property type="evidence" value="ECO:0007669"/>
    <property type="project" value="InterPro"/>
</dbReference>
<organism evidence="5 6">
    <name type="scientific">Croceibacter atlanticus (strain ATCC BAA-628 / JCM 21780 / CIP 108009 / IAM 15332 / KCTC 12090 / HTCC2559)</name>
    <dbReference type="NCBI Taxonomy" id="216432"/>
    <lineage>
        <taxon>Bacteria</taxon>
        <taxon>Pseudomonadati</taxon>
        <taxon>Bacteroidota</taxon>
        <taxon>Flavobacteriia</taxon>
        <taxon>Flavobacteriales</taxon>
        <taxon>Flavobacteriaceae</taxon>
        <taxon>Croceibacter</taxon>
    </lineage>
</organism>
<dbReference type="HOGENOM" id="CLU_027562_9_5_10"/>
<evidence type="ECO:0000259" key="4">
    <source>
        <dbReference type="PROSITE" id="PS51898"/>
    </source>
</evidence>
<dbReference type="InterPro" id="IPR050090">
    <property type="entry name" value="Tyrosine_recombinase_XerCD"/>
</dbReference>
<proteinExistence type="inferred from homology"/>
<dbReference type="EMBL" id="CP002046">
    <property type="protein sequence ID" value="EAP87135.1"/>
    <property type="molecule type" value="Genomic_DNA"/>
</dbReference>
<accession>A3U4G8</accession>
<feature type="domain" description="Tyr recombinase" evidence="4">
    <location>
        <begin position="87"/>
        <end position="260"/>
    </location>
</feature>
<dbReference type="InterPro" id="IPR010998">
    <property type="entry name" value="Integrase_recombinase_N"/>
</dbReference>
<reference evidence="5 6" key="1">
    <citation type="journal article" date="2010" name="J. Bacteriol.">
        <title>The complete genome sequence of Croceibacter atlanticus HTCC2559T.</title>
        <authorList>
            <person name="Oh H.M."/>
            <person name="Kang I."/>
            <person name="Ferriera S."/>
            <person name="Giovannoni S.J."/>
            <person name="Cho J.C."/>
        </authorList>
    </citation>
    <scope>NUCLEOTIDE SEQUENCE [LARGE SCALE GENOMIC DNA]</scope>
    <source>
        <strain evidence="6">ATCC BAA-628 / HTCC2559 / KCTC 12090</strain>
    </source>
</reference>
<dbReference type="Pfam" id="PF00589">
    <property type="entry name" value="Phage_integrase"/>
    <property type="match status" value="1"/>
</dbReference>
<gene>
    <name evidence="5" type="ordered locus">CA2559_00230</name>
</gene>
<evidence type="ECO:0000313" key="6">
    <source>
        <dbReference type="Proteomes" id="UP000002297"/>
    </source>
</evidence>
<keyword evidence="2" id="KW-0238">DNA-binding</keyword>
<comment type="similarity">
    <text evidence="1">Belongs to the 'phage' integrase family.</text>
</comment>
<evidence type="ECO:0000256" key="1">
    <source>
        <dbReference type="ARBA" id="ARBA00008857"/>
    </source>
</evidence>
<evidence type="ECO:0000256" key="2">
    <source>
        <dbReference type="ARBA" id="ARBA00023125"/>
    </source>
</evidence>
<dbReference type="InterPro" id="IPR011010">
    <property type="entry name" value="DNA_brk_join_enz"/>
</dbReference>